<dbReference type="EMBL" id="JAHRIM010040936">
    <property type="protein sequence ID" value="MEQ2266913.1"/>
    <property type="molecule type" value="Genomic_DNA"/>
</dbReference>
<accession>A0ABV0WBG9</accession>
<keyword evidence="2" id="KW-1185">Reference proteome</keyword>
<comment type="caution">
    <text evidence="1">The sequence shown here is derived from an EMBL/GenBank/DDBJ whole genome shotgun (WGS) entry which is preliminary data.</text>
</comment>
<reference evidence="1 2" key="1">
    <citation type="submission" date="2021-06" db="EMBL/GenBank/DDBJ databases">
        <authorList>
            <person name="Palmer J.M."/>
        </authorList>
    </citation>
    <scope>NUCLEOTIDE SEQUENCE [LARGE SCALE GENOMIC DNA]</scope>
    <source>
        <strain evidence="1 2">XR_2019</strain>
        <tissue evidence="1">Muscle</tissue>
    </source>
</reference>
<sequence>MALCGQRYFETTFAEVLRRQAERSHQSFLPLRDRTTRHTFFPAFYEDATEKKRQQFCNSCDVLFWRHKGTAFIFILNDIYDLRIYTYVFQRCIEKQPKIYILAISAKGDYFKECKIKNIFKVLLQFSICYIIVMNIKRTITCQSVSKTFVY</sequence>
<organism evidence="1 2">
    <name type="scientific">Xenotaenia resolanae</name>
    <dbReference type="NCBI Taxonomy" id="208358"/>
    <lineage>
        <taxon>Eukaryota</taxon>
        <taxon>Metazoa</taxon>
        <taxon>Chordata</taxon>
        <taxon>Craniata</taxon>
        <taxon>Vertebrata</taxon>
        <taxon>Euteleostomi</taxon>
        <taxon>Actinopterygii</taxon>
        <taxon>Neopterygii</taxon>
        <taxon>Teleostei</taxon>
        <taxon>Neoteleostei</taxon>
        <taxon>Acanthomorphata</taxon>
        <taxon>Ovalentaria</taxon>
        <taxon>Atherinomorphae</taxon>
        <taxon>Cyprinodontiformes</taxon>
        <taxon>Goodeidae</taxon>
        <taxon>Xenotaenia</taxon>
    </lineage>
</organism>
<protein>
    <submittedName>
        <fullName evidence="1">Uncharacterized protein</fullName>
    </submittedName>
</protein>
<dbReference type="Proteomes" id="UP001444071">
    <property type="component" value="Unassembled WGS sequence"/>
</dbReference>
<evidence type="ECO:0000313" key="1">
    <source>
        <dbReference type="EMBL" id="MEQ2266913.1"/>
    </source>
</evidence>
<name>A0ABV0WBG9_9TELE</name>
<proteinExistence type="predicted"/>
<evidence type="ECO:0000313" key="2">
    <source>
        <dbReference type="Proteomes" id="UP001444071"/>
    </source>
</evidence>
<gene>
    <name evidence="1" type="ORF">XENORESO_021375</name>
</gene>